<dbReference type="PANTHER" id="PTHR42047:SF1">
    <property type="entry name" value="PROTEIN, PUTATIVE (AFU_ORTHOLOGUE AFUA_6G03560)-RELATED"/>
    <property type="match status" value="1"/>
</dbReference>
<feature type="chain" id="PRO_5040397454" evidence="1">
    <location>
        <begin position="20"/>
        <end position="221"/>
    </location>
</feature>
<dbReference type="EMBL" id="CP099425">
    <property type="protein sequence ID" value="USW55953.1"/>
    <property type="molecule type" value="Genomic_DNA"/>
</dbReference>
<dbReference type="InterPro" id="IPR052820">
    <property type="entry name" value="PhiA_domain"/>
</dbReference>
<dbReference type="Proteomes" id="UP001056384">
    <property type="component" value="Chromosome 8"/>
</dbReference>
<feature type="signal peptide" evidence="1">
    <location>
        <begin position="1"/>
        <end position="19"/>
    </location>
</feature>
<keyword evidence="1" id="KW-0732">Signal</keyword>
<protein>
    <submittedName>
        <fullName evidence="2">Uncharacterized protein</fullName>
    </submittedName>
</protein>
<dbReference type="PANTHER" id="PTHR42047">
    <property type="entry name" value="PROTEIN, PUTATIVE (AFU_ORTHOLOGUE AFUA_6G03560)-RELATED"/>
    <property type="match status" value="1"/>
</dbReference>
<evidence type="ECO:0000313" key="2">
    <source>
        <dbReference type="EMBL" id="USW55953.1"/>
    </source>
</evidence>
<proteinExistence type="predicted"/>
<reference evidence="2" key="1">
    <citation type="submission" date="2022-06" db="EMBL/GenBank/DDBJ databases">
        <title>Complete genome sequences of two strains of the flax pathogen Septoria linicola.</title>
        <authorList>
            <person name="Lapalu N."/>
            <person name="Simon A."/>
            <person name="Demenou B."/>
            <person name="Paumier D."/>
            <person name="Guillot M.-P."/>
            <person name="Gout L."/>
            <person name="Valade R."/>
        </authorList>
    </citation>
    <scope>NUCLEOTIDE SEQUENCE</scope>
    <source>
        <strain evidence="2">SE15195</strain>
    </source>
</reference>
<dbReference type="AlphaFoldDB" id="A0A9Q9ENY5"/>
<accession>A0A9Q9ENY5</accession>
<gene>
    <name evidence="2" type="ORF">Slin15195_G092720</name>
</gene>
<name>A0A9Q9ENY5_9PEZI</name>
<evidence type="ECO:0000313" key="3">
    <source>
        <dbReference type="Proteomes" id="UP001056384"/>
    </source>
</evidence>
<evidence type="ECO:0000256" key="1">
    <source>
        <dbReference type="SAM" id="SignalP"/>
    </source>
</evidence>
<sequence length="221" mass="23612">MKTFALFALAMASAAQAIALSPPYPAVNMKLPNTFFGLMALRSASRFHFGAIQANDGELWIGKSPSTYCPGQQGLNCSGVVTNHTTYQISNSILSLGVQVQGGQKIYIDDCGRVGYTAAGDRTLPYGATTTGWSLDKGERLSLLSHKNGTYFCPPPQPSATIDPFADDVPTSTQGPPVPLRTNSPGPWQFYVGVVELPRDCLYAELVAVGSDSKTTAYEYS</sequence>
<keyword evidence="3" id="KW-1185">Reference proteome</keyword>
<organism evidence="2 3">
    <name type="scientific">Septoria linicola</name>
    <dbReference type="NCBI Taxonomy" id="215465"/>
    <lineage>
        <taxon>Eukaryota</taxon>
        <taxon>Fungi</taxon>
        <taxon>Dikarya</taxon>
        <taxon>Ascomycota</taxon>
        <taxon>Pezizomycotina</taxon>
        <taxon>Dothideomycetes</taxon>
        <taxon>Dothideomycetidae</taxon>
        <taxon>Mycosphaerellales</taxon>
        <taxon>Mycosphaerellaceae</taxon>
        <taxon>Septoria</taxon>
    </lineage>
</organism>